<feature type="domain" description="GGDEF" evidence="4">
    <location>
        <begin position="339"/>
        <end position="469"/>
    </location>
</feature>
<dbReference type="InterPro" id="IPR001789">
    <property type="entry name" value="Sig_transdc_resp-reg_receiver"/>
</dbReference>
<dbReference type="InterPro" id="IPR029787">
    <property type="entry name" value="Nucleotide_cyclase"/>
</dbReference>
<dbReference type="CDD" id="cd01948">
    <property type="entry name" value="EAL"/>
    <property type="match status" value="1"/>
</dbReference>
<reference evidence="6" key="1">
    <citation type="submission" date="2017-12" db="EMBL/GenBank/DDBJ databases">
        <title>Draft genome sequence of Telmatospirillum siberiense 26-4b1T, an acidotolerant peatland alphaproteobacterium potentially involved in sulfur cycling.</title>
        <authorList>
            <person name="Hausmann B."/>
            <person name="Pjevac P."/>
            <person name="Schreck K."/>
            <person name="Herbold C.W."/>
            <person name="Daims H."/>
            <person name="Wagner M."/>
            <person name="Pester M."/>
            <person name="Loy A."/>
        </authorList>
    </citation>
    <scope>NUCLEOTIDE SEQUENCE [LARGE SCALE GENOMIC DNA]</scope>
    <source>
        <strain evidence="6">26-4b1</strain>
    </source>
</reference>
<dbReference type="SMART" id="SM00052">
    <property type="entry name" value="EAL"/>
    <property type="match status" value="1"/>
</dbReference>
<evidence type="ECO:0000313" key="6">
    <source>
        <dbReference type="Proteomes" id="UP000233293"/>
    </source>
</evidence>
<dbReference type="InterPro" id="IPR011006">
    <property type="entry name" value="CheY-like_superfamily"/>
</dbReference>
<evidence type="ECO:0000259" key="3">
    <source>
        <dbReference type="PROSITE" id="PS50883"/>
    </source>
</evidence>
<dbReference type="GO" id="GO:0000160">
    <property type="term" value="P:phosphorelay signal transduction system"/>
    <property type="evidence" value="ECO:0007669"/>
    <property type="project" value="InterPro"/>
</dbReference>
<dbReference type="GO" id="GO:0071111">
    <property type="term" value="F:cyclic-guanylate-specific phosphodiesterase activity"/>
    <property type="evidence" value="ECO:0007669"/>
    <property type="project" value="InterPro"/>
</dbReference>
<evidence type="ECO:0008006" key="7">
    <source>
        <dbReference type="Google" id="ProtNLM"/>
    </source>
</evidence>
<dbReference type="PROSITE" id="PS50883">
    <property type="entry name" value="EAL"/>
    <property type="match status" value="1"/>
</dbReference>
<dbReference type="Pfam" id="PF11849">
    <property type="entry name" value="DUF3369"/>
    <property type="match status" value="1"/>
</dbReference>
<keyword evidence="6" id="KW-1185">Reference proteome</keyword>
<dbReference type="Pfam" id="PF00990">
    <property type="entry name" value="GGDEF"/>
    <property type="match status" value="1"/>
</dbReference>
<dbReference type="InterPro" id="IPR050706">
    <property type="entry name" value="Cyclic-di-GMP_PDE-like"/>
</dbReference>
<comment type="caution">
    <text evidence="5">The sequence shown here is derived from an EMBL/GenBank/DDBJ whole genome shotgun (WGS) entry which is preliminary data.</text>
</comment>
<dbReference type="PANTHER" id="PTHR33121:SF70">
    <property type="entry name" value="SIGNALING PROTEIN YKOW"/>
    <property type="match status" value="1"/>
</dbReference>
<sequence length="730" mass="81122">MSEFVNFLAEDTDPKPLDTQSAWTIAVIDDEPAVFHATQIALEGSLFEGRPIRILYAASAEEGRRLLRETRDVACILLDVVMETEHAGFDLVRDIREDMGNTAVRIILRTGQPGYAPPMEVIRRYDINDYKEKSELTQIRLWTAVACALRSYQQIITLEMNRRGLRIVIEASSDLMQRRGIDDFACGVVTQIAAHMHLSPDGLLCVSQSADDSDPVVVGAAGKFAGSIDRPVSTIDDPQAVDTIMRALSSRSEITGRDDMALFIAGGDWIGAIYVKGRKEMHPLDRELLQLYCRNVSLGFDNVRLFEAVSAAAFIDRTTRLPTRTKLEQTIDSSFAKEPQLGVLVVAVDRFADYSIQLGNQFGETLLRSLAERLKKYQPRDERLARLFDNVFAMIVPQDAGADLTPLLEGIGRPLTIGERTLWISLSFGYASAPAEAISARDLIRRAEMALYQAQQTRIGGLTVYTPDIEKTQHSRILLAHELREALDSDQIFLCYQPQVQIGSGRTIAVEALVRWRHPTRGLVSPTLFIPVAETTGLISDLGKWVARRACRDMRPLLTSGRIDRVTINLSPVQLRNPNCIDILHAIVTSEGLSPRFIEWEITESAILDSETAIEQLRRASGLGYKIALDDFGTGHSSLSMLRSMPLDVVKIDRSFLHEVASDARARALLLSIAAICGELGLETIAEGVETEDQLQAVRDAQIGNVQGFLYSRPHEPGDLNHWLDRPLHS</sequence>
<dbReference type="Proteomes" id="UP000233293">
    <property type="component" value="Unassembled WGS sequence"/>
</dbReference>
<dbReference type="CDD" id="cd01949">
    <property type="entry name" value="GGDEF"/>
    <property type="match status" value="1"/>
</dbReference>
<feature type="modified residue" description="4-aspartylphosphate" evidence="1">
    <location>
        <position position="79"/>
    </location>
</feature>
<dbReference type="Pfam" id="PF00563">
    <property type="entry name" value="EAL"/>
    <property type="match status" value="1"/>
</dbReference>
<feature type="domain" description="EAL" evidence="3">
    <location>
        <begin position="476"/>
        <end position="728"/>
    </location>
</feature>
<dbReference type="PANTHER" id="PTHR33121">
    <property type="entry name" value="CYCLIC DI-GMP PHOSPHODIESTERASE PDEF"/>
    <property type="match status" value="1"/>
</dbReference>
<dbReference type="Gene3D" id="3.40.50.2300">
    <property type="match status" value="1"/>
</dbReference>
<dbReference type="InterPro" id="IPR001633">
    <property type="entry name" value="EAL_dom"/>
</dbReference>
<name>A0A2N3PWT8_9PROT</name>
<organism evidence="5 6">
    <name type="scientific">Telmatospirillum siberiense</name>
    <dbReference type="NCBI Taxonomy" id="382514"/>
    <lineage>
        <taxon>Bacteria</taxon>
        <taxon>Pseudomonadati</taxon>
        <taxon>Pseudomonadota</taxon>
        <taxon>Alphaproteobacteria</taxon>
        <taxon>Rhodospirillales</taxon>
        <taxon>Rhodospirillaceae</taxon>
        <taxon>Telmatospirillum</taxon>
    </lineage>
</organism>
<dbReference type="AlphaFoldDB" id="A0A2N3PWT8"/>
<evidence type="ECO:0000259" key="4">
    <source>
        <dbReference type="PROSITE" id="PS50887"/>
    </source>
</evidence>
<dbReference type="InterPro" id="IPR035919">
    <property type="entry name" value="EAL_sf"/>
</dbReference>
<dbReference type="PROSITE" id="PS50887">
    <property type="entry name" value="GGDEF"/>
    <property type="match status" value="1"/>
</dbReference>
<evidence type="ECO:0000313" key="5">
    <source>
        <dbReference type="EMBL" id="PKU24848.1"/>
    </source>
</evidence>
<feature type="domain" description="Response regulatory" evidence="2">
    <location>
        <begin position="24"/>
        <end position="148"/>
    </location>
</feature>
<dbReference type="InterPro" id="IPR043128">
    <property type="entry name" value="Rev_trsase/Diguanyl_cyclase"/>
</dbReference>
<dbReference type="Gene3D" id="3.30.70.270">
    <property type="match status" value="1"/>
</dbReference>
<accession>A0A2N3PWT8</accession>
<dbReference type="PROSITE" id="PS50110">
    <property type="entry name" value="RESPONSE_REGULATORY"/>
    <property type="match status" value="1"/>
</dbReference>
<dbReference type="SMART" id="SM00267">
    <property type="entry name" value="GGDEF"/>
    <property type="match status" value="1"/>
</dbReference>
<dbReference type="SUPFAM" id="SSF55073">
    <property type="entry name" value="Nucleotide cyclase"/>
    <property type="match status" value="1"/>
</dbReference>
<protein>
    <recommendedName>
        <fullName evidence="7">Diguanylate cyclase</fullName>
    </recommendedName>
</protein>
<dbReference type="SUPFAM" id="SSF141868">
    <property type="entry name" value="EAL domain-like"/>
    <property type="match status" value="1"/>
</dbReference>
<dbReference type="RefSeq" id="WP_101250391.1">
    <property type="nucleotide sequence ID" value="NZ_PIUM01000008.1"/>
</dbReference>
<dbReference type="OrthoDB" id="7326651at2"/>
<evidence type="ECO:0000259" key="2">
    <source>
        <dbReference type="PROSITE" id="PS50110"/>
    </source>
</evidence>
<evidence type="ECO:0000256" key="1">
    <source>
        <dbReference type="PROSITE-ProRule" id="PRU00169"/>
    </source>
</evidence>
<gene>
    <name evidence="5" type="ORF">CWS72_09720</name>
</gene>
<keyword evidence="1" id="KW-0597">Phosphoprotein</keyword>
<dbReference type="SUPFAM" id="SSF52172">
    <property type="entry name" value="CheY-like"/>
    <property type="match status" value="1"/>
</dbReference>
<dbReference type="InterPro" id="IPR021800">
    <property type="entry name" value="DUF3369"/>
</dbReference>
<dbReference type="Gene3D" id="3.20.20.450">
    <property type="entry name" value="EAL domain"/>
    <property type="match status" value="1"/>
</dbReference>
<dbReference type="NCBIfam" id="TIGR00254">
    <property type="entry name" value="GGDEF"/>
    <property type="match status" value="1"/>
</dbReference>
<proteinExistence type="predicted"/>
<dbReference type="InterPro" id="IPR000160">
    <property type="entry name" value="GGDEF_dom"/>
</dbReference>
<dbReference type="EMBL" id="PIUM01000008">
    <property type="protein sequence ID" value="PKU24848.1"/>
    <property type="molecule type" value="Genomic_DNA"/>
</dbReference>